<accession>A0A6P1TNC5</accession>
<keyword evidence="1" id="KW-0560">Oxidoreductase</keyword>
<dbReference type="Gene3D" id="3.30.360.10">
    <property type="entry name" value="Dihydrodipicolinate Reductase, domain 2"/>
    <property type="match status" value="1"/>
</dbReference>
<dbReference type="SUPFAM" id="SSF55347">
    <property type="entry name" value="Glyceraldehyde-3-phosphate dehydrogenase-like, C-terminal domain"/>
    <property type="match status" value="1"/>
</dbReference>
<name>A0A6P1TNC5_9FIRM</name>
<dbReference type="Pfam" id="PF22725">
    <property type="entry name" value="GFO_IDH_MocA_C3"/>
    <property type="match status" value="1"/>
</dbReference>
<reference evidence="3 4" key="1">
    <citation type="submission" date="2020-01" db="EMBL/GenBank/DDBJ databases">
        <title>Genome analysis of Anaerocolumna sp. CBA3638.</title>
        <authorList>
            <person name="Kim J."/>
            <person name="Roh S.W."/>
        </authorList>
    </citation>
    <scope>NUCLEOTIDE SEQUENCE [LARGE SCALE GENOMIC DNA]</scope>
    <source>
        <strain evidence="3 4">CBA3638</strain>
    </source>
</reference>
<organism evidence="3 4">
    <name type="scientific">Anaerocolumna sedimenticola</name>
    <dbReference type="NCBI Taxonomy" id="2696063"/>
    <lineage>
        <taxon>Bacteria</taxon>
        <taxon>Bacillati</taxon>
        <taxon>Bacillota</taxon>
        <taxon>Clostridia</taxon>
        <taxon>Lachnospirales</taxon>
        <taxon>Lachnospiraceae</taxon>
        <taxon>Anaerocolumna</taxon>
    </lineage>
</organism>
<dbReference type="PANTHER" id="PTHR22604:SF105">
    <property type="entry name" value="TRANS-1,2-DIHYDROBENZENE-1,2-DIOL DEHYDROGENASE"/>
    <property type="match status" value="1"/>
</dbReference>
<dbReference type="InterPro" id="IPR055170">
    <property type="entry name" value="GFO_IDH_MocA-like_dom"/>
</dbReference>
<dbReference type="GO" id="GO:0016491">
    <property type="term" value="F:oxidoreductase activity"/>
    <property type="evidence" value="ECO:0007669"/>
    <property type="project" value="UniProtKB-KW"/>
</dbReference>
<dbReference type="AlphaFoldDB" id="A0A6P1TNC5"/>
<protein>
    <recommendedName>
        <fullName evidence="2">GFO/IDH/MocA-like oxidoreductase domain-containing protein</fullName>
    </recommendedName>
</protein>
<evidence type="ECO:0000259" key="2">
    <source>
        <dbReference type="Pfam" id="PF22725"/>
    </source>
</evidence>
<keyword evidence="4" id="KW-1185">Reference proteome</keyword>
<dbReference type="RefSeq" id="WP_161839541.1">
    <property type="nucleotide sequence ID" value="NZ_CP048000.1"/>
</dbReference>
<gene>
    <name evidence="3" type="ORF">Ana3638_19665</name>
</gene>
<evidence type="ECO:0000256" key="1">
    <source>
        <dbReference type="ARBA" id="ARBA00023002"/>
    </source>
</evidence>
<proteinExistence type="predicted"/>
<sequence>MGFGFTVPLNESNRLYNYSLAKGALLDAGVYPITYAVHLMGQLPLQVMATGVFLDSGIDVQNCILFKFDTDVIAMLSSAINAEVGK</sequence>
<dbReference type="KEGG" id="anr:Ana3638_19665"/>
<dbReference type="EMBL" id="CP048000">
    <property type="protein sequence ID" value="QHQ62720.1"/>
    <property type="molecule type" value="Genomic_DNA"/>
</dbReference>
<dbReference type="PANTHER" id="PTHR22604">
    <property type="entry name" value="OXIDOREDUCTASES"/>
    <property type="match status" value="1"/>
</dbReference>
<dbReference type="InterPro" id="IPR050984">
    <property type="entry name" value="Gfo/Idh/MocA_domain"/>
</dbReference>
<dbReference type="Proteomes" id="UP000464314">
    <property type="component" value="Chromosome"/>
</dbReference>
<evidence type="ECO:0000313" key="3">
    <source>
        <dbReference type="EMBL" id="QHQ62720.1"/>
    </source>
</evidence>
<feature type="domain" description="GFO/IDH/MocA-like oxidoreductase" evidence="2">
    <location>
        <begin position="11"/>
        <end position="83"/>
    </location>
</feature>
<evidence type="ECO:0000313" key="4">
    <source>
        <dbReference type="Proteomes" id="UP000464314"/>
    </source>
</evidence>